<reference evidence="1 2" key="1">
    <citation type="submission" date="2018-08" db="EMBL/GenBank/DDBJ databases">
        <title>The draft genome squence of Brumimicrobium sp. N62.</title>
        <authorList>
            <person name="Du Z.-J."/>
            <person name="Luo H.-R."/>
        </authorList>
    </citation>
    <scope>NUCLEOTIDE SEQUENCE [LARGE SCALE GENOMIC DNA]</scope>
    <source>
        <strain evidence="1 2">N62</strain>
    </source>
</reference>
<organism evidence="1 2">
    <name type="scientific">Brumimicrobium aurantiacum</name>
    <dbReference type="NCBI Taxonomy" id="1737063"/>
    <lineage>
        <taxon>Bacteria</taxon>
        <taxon>Pseudomonadati</taxon>
        <taxon>Bacteroidota</taxon>
        <taxon>Flavobacteriia</taxon>
        <taxon>Flavobacteriales</taxon>
        <taxon>Crocinitomicaceae</taxon>
        <taxon>Brumimicrobium</taxon>
    </lineage>
</organism>
<dbReference type="Proteomes" id="UP000257127">
    <property type="component" value="Unassembled WGS sequence"/>
</dbReference>
<keyword evidence="2" id="KW-1185">Reference proteome</keyword>
<accession>A0A3E1EWB8</accession>
<dbReference type="AlphaFoldDB" id="A0A3E1EWB8"/>
<dbReference type="RefSeq" id="WP_116881133.1">
    <property type="nucleotide sequence ID" value="NZ_QURB01000006.1"/>
</dbReference>
<sequence>MLKKLCSSLFILLLIGCKESETVDFGYDYFPQTEGNFVEYDVLEVFHDVNVNPQHDTMQYRLKTVVGEEMIDNTGRAVRKFFRYKYDLQSGELFDQRVWTSVIDDGRGELVEENQRKIKLVFAVKADKVWDVNAFNEFESKEVYYSGVNEEMTFNNNEFEQTVTVNYEDFFSLVDYRKQYEVYAKGVGLVKKSFKDFTIENFDTTAIQKGTELHYELINYGVE</sequence>
<dbReference type="OrthoDB" id="1467525at2"/>
<name>A0A3E1EWB8_9FLAO</name>
<dbReference type="PROSITE" id="PS51257">
    <property type="entry name" value="PROKAR_LIPOPROTEIN"/>
    <property type="match status" value="1"/>
</dbReference>
<proteinExistence type="predicted"/>
<gene>
    <name evidence="1" type="ORF">DXU93_09895</name>
</gene>
<protein>
    <submittedName>
        <fullName evidence="1">Uncharacterized protein</fullName>
    </submittedName>
</protein>
<evidence type="ECO:0000313" key="2">
    <source>
        <dbReference type="Proteomes" id="UP000257127"/>
    </source>
</evidence>
<comment type="caution">
    <text evidence="1">The sequence shown here is derived from an EMBL/GenBank/DDBJ whole genome shotgun (WGS) entry which is preliminary data.</text>
</comment>
<evidence type="ECO:0000313" key="1">
    <source>
        <dbReference type="EMBL" id="RFC53851.1"/>
    </source>
</evidence>
<dbReference type="EMBL" id="QURB01000006">
    <property type="protein sequence ID" value="RFC53851.1"/>
    <property type="molecule type" value="Genomic_DNA"/>
</dbReference>